<organism evidence="1 2">
    <name type="scientific">Candidatus Chryseobacterium massiliense</name>
    <dbReference type="NCBI Taxonomy" id="204089"/>
    <lineage>
        <taxon>Bacteria</taxon>
        <taxon>Pseudomonadati</taxon>
        <taxon>Bacteroidota</taxon>
        <taxon>Flavobacteriia</taxon>
        <taxon>Flavobacteriales</taxon>
        <taxon>Weeksellaceae</taxon>
        <taxon>Chryseobacterium group</taxon>
        <taxon>Chryseobacterium</taxon>
    </lineage>
</organism>
<evidence type="ECO:0000313" key="2">
    <source>
        <dbReference type="Proteomes" id="UP000256924"/>
    </source>
</evidence>
<dbReference type="Proteomes" id="UP000256924">
    <property type="component" value="Unassembled WGS sequence"/>
</dbReference>
<evidence type="ECO:0000313" key="1">
    <source>
        <dbReference type="EMBL" id="REC52551.1"/>
    </source>
</evidence>
<keyword evidence="2" id="KW-1185">Reference proteome</keyword>
<proteinExistence type="predicted"/>
<sequence>MVKFLIVFLFFISCNPTEKNKYVQISEDSHKIIPKDTVIIYDIEGISSEGTEAVVTYKNKKIYESKINIYGETGQAKLIYKFLSKNIEITENRYVYKGDIESVNDKNDLILANSIKYNIDYTGKILSNNPKDYIDVFKEFKESVPFELK</sequence>
<accession>A0A3D9BGQ4</accession>
<gene>
    <name evidence="1" type="ORF">DRF68_02175</name>
</gene>
<reference evidence="1 2" key="1">
    <citation type="journal article" date="2004" name="Emerg. Infect. Dis.">
        <title>Amoebae-resisting bacteria isolated from human nasal swabs by amoebal coculture.</title>
        <authorList>
            <person name="Greub G."/>
            <person name="La Scola B."/>
            <person name="Raoult D."/>
        </authorList>
    </citation>
    <scope>NUCLEOTIDE SEQUENCE [LARGE SCALE GENOMIC DNA]</scope>
    <source>
        <strain evidence="1 2">CCUG 51329</strain>
    </source>
</reference>
<protein>
    <submittedName>
        <fullName evidence="1">Uncharacterized protein</fullName>
    </submittedName>
</protein>
<comment type="caution">
    <text evidence="1">The sequence shown here is derived from an EMBL/GenBank/DDBJ whole genome shotgun (WGS) entry which is preliminary data.</text>
</comment>
<dbReference type="RefSeq" id="WP_116096369.1">
    <property type="nucleotide sequence ID" value="NZ_QNVU01000003.1"/>
</dbReference>
<dbReference type="AlphaFoldDB" id="A0A3D9BGQ4"/>
<name>A0A3D9BGQ4_9FLAO</name>
<dbReference type="EMBL" id="QNVU01000003">
    <property type="protein sequence ID" value="REC52551.1"/>
    <property type="molecule type" value="Genomic_DNA"/>
</dbReference>